<name>A1KYG1_CROS5</name>
<dbReference type="SUPFAM" id="SSF46689">
    <property type="entry name" value="Homeodomain-like"/>
    <property type="match status" value="1"/>
</dbReference>
<dbReference type="InterPro" id="IPR007367">
    <property type="entry name" value="DUF433"/>
</dbReference>
<dbReference type="EMBL" id="AY728386">
    <property type="protein sequence ID" value="AAW57014.1"/>
    <property type="molecule type" value="Genomic_DNA"/>
</dbReference>
<accession>A1KYG1</accession>
<gene>
    <name evidence="1" type="primary">cyl0019</name>
</gene>
<dbReference type="Gene3D" id="1.10.10.10">
    <property type="entry name" value="Winged helix-like DNA-binding domain superfamily/Winged helix DNA-binding domain"/>
    <property type="match status" value="1"/>
</dbReference>
<dbReference type="PANTHER" id="PTHR34849:SF3">
    <property type="entry name" value="SSR2962 PROTEIN"/>
    <property type="match status" value="1"/>
</dbReference>
<dbReference type="PANTHER" id="PTHR34849">
    <property type="entry name" value="SSL5025 PROTEIN"/>
    <property type="match status" value="1"/>
</dbReference>
<dbReference type="InterPro" id="IPR009057">
    <property type="entry name" value="Homeodomain-like_sf"/>
</dbReference>
<dbReference type="AlphaFoldDB" id="A1KYG1"/>
<organism evidence="1">
    <name type="scientific">Crocosphaera subtropica (strain ATCC 51142 / BH68)</name>
    <name type="common">Cyanothece sp. (strain ATCC 51142)</name>
    <dbReference type="NCBI Taxonomy" id="43989"/>
    <lineage>
        <taxon>Bacteria</taxon>
        <taxon>Bacillati</taxon>
        <taxon>Cyanobacteriota</taxon>
        <taxon>Cyanophyceae</taxon>
        <taxon>Oscillatoriophycideae</taxon>
        <taxon>Chroococcales</taxon>
        <taxon>Aphanothecaceae</taxon>
        <taxon>Crocosphaera</taxon>
        <taxon>Crocosphaera subtropica</taxon>
    </lineage>
</organism>
<sequence length="84" mass="9622">MFDGILWKTLFLQRITLDLNICHGKPSIRGLRYPVEFILELLSSGMSIEDISGDYDDLERDDILAALLFTTRLTQIKSIHQISP</sequence>
<proteinExistence type="predicted"/>
<protein>
    <submittedName>
        <fullName evidence="1">Uncharacterized protein cyl0019</fullName>
    </submittedName>
</protein>
<dbReference type="Pfam" id="PF04255">
    <property type="entry name" value="DUF433"/>
    <property type="match status" value="1"/>
</dbReference>
<reference evidence="1" key="1">
    <citation type="journal article" date="2008" name="BMC Evol. Biol.">
        <title>The cyanobacterial endosymbiont of the unicellular algae Rhopalodia gibba shows reductive genome evolution.</title>
        <authorList>
            <person name="Kneip C."/>
            <person name="Voss C."/>
            <person name="Lockhart P.J."/>
            <person name="Maier U.G."/>
        </authorList>
    </citation>
    <scope>NUCLEOTIDE SEQUENCE</scope>
    <source>
        <strain evidence="1">ATCC 51142</strain>
    </source>
</reference>
<evidence type="ECO:0000313" key="1">
    <source>
        <dbReference type="EMBL" id="AAW57014.1"/>
    </source>
</evidence>
<dbReference type="InterPro" id="IPR036388">
    <property type="entry name" value="WH-like_DNA-bd_sf"/>
</dbReference>